<evidence type="ECO:0000313" key="5">
    <source>
        <dbReference type="EMBL" id="MBF1129789.1"/>
    </source>
</evidence>
<dbReference type="InterPro" id="IPR017871">
    <property type="entry name" value="ABC_transporter-like_CS"/>
</dbReference>
<dbReference type="Pfam" id="PF00005">
    <property type="entry name" value="ABC_tran"/>
    <property type="match status" value="1"/>
</dbReference>
<proteinExistence type="predicted"/>
<dbReference type="GO" id="GO:0005524">
    <property type="term" value="F:ATP binding"/>
    <property type="evidence" value="ECO:0007669"/>
    <property type="project" value="UniProtKB-KW"/>
</dbReference>
<keyword evidence="3 5" id="KW-0067">ATP-binding</keyword>
<name>A0A930B945_9FIRM</name>
<sequence>MNICVRHLFAGYGNKKVLEDVDISFPSDQLTGLIGPNGSGKSTLLKCIYRVMKPSAGQIFVGDKNIGKLSYKESAKQIAVLAQHHGTGFDLSVEDVVLMGRTPYKGIAEGDNAEDIAIAERSMEETGVADMGSLSFIQLSGGEQQRVMLARALSQETSCLILDEPTNHLDITYQLQIMDLITSRNMTVIAAIHDLNIAAMYCDRIVALQDGKIIAQGTPQEVLTKENIKILYRVNAEILMRTDGRPAIIYERGDKL</sequence>
<keyword evidence="1" id="KW-0813">Transport</keyword>
<dbReference type="PANTHER" id="PTHR42794:SF2">
    <property type="entry name" value="ABC TRANSPORTER ATP-BINDING PROTEIN"/>
    <property type="match status" value="1"/>
</dbReference>
<evidence type="ECO:0000256" key="1">
    <source>
        <dbReference type="ARBA" id="ARBA00022448"/>
    </source>
</evidence>
<comment type="caution">
    <text evidence="5">The sequence shown here is derived from an EMBL/GenBank/DDBJ whole genome shotgun (WGS) entry which is preliminary data.</text>
</comment>
<evidence type="ECO:0000259" key="4">
    <source>
        <dbReference type="PROSITE" id="PS50893"/>
    </source>
</evidence>
<dbReference type="AlphaFoldDB" id="A0A930B945"/>
<evidence type="ECO:0000313" key="6">
    <source>
        <dbReference type="Proteomes" id="UP000757890"/>
    </source>
</evidence>
<evidence type="ECO:0000256" key="2">
    <source>
        <dbReference type="ARBA" id="ARBA00022741"/>
    </source>
</evidence>
<dbReference type="SMART" id="SM00382">
    <property type="entry name" value="AAA"/>
    <property type="match status" value="1"/>
</dbReference>
<dbReference type="PROSITE" id="PS00211">
    <property type="entry name" value="ABC_TRANSPORTER_1"/>
    <property type="match status" value="1"/>
</dbReference>
<evidence type="ECO:0000256" key="3">
    <source>
        <dbReference type="ARBA" id="ARBA00022840"/>
    </source>
</evidence>
<gene>
    <name evidence="5" type="ORF">HXL70_07085</name>
</gene>
<organism evidence="5 6">
    <name type="scientific">Dialister invisus</name>
    <dbReference type="NCBI Taxonomy" id="218538"/>
    <lineage>
        <taxon>Bacteria</taxon>
        <taxon>Bacillati</taxon>
        <taxon>Bacillota</taxon>
        <taxon>Negativicutes</taxon>
        <taxon>Veillonellales</taxon>
        <taxon>Veillonellaceae</taxon>
        <taxon>Dialister</taxon>
    </lineage>
</organism>
<dbReference type="EMBL" id="JABZMK010000054">
    <property type="protein sequence ID" value="MBF1129789.1"/>
    <property type="molecule type" value="Genomic_DNA"/>
</dbReference>
<dbReference type="CDD" id="cd03214">
    <property type="entry name" value="ABC_Iron-Siderophores_B12_Hemin"/>
    <property type="match status" value="1"/>
</dbReference>
<dbReference type="FunFam" id="3.40.50.300:FF:000134">
    <property type="entry name" value="Iron-enterobactin ABC transporter ATP-binding protein"/>
    <property type="match status" value="1"/>
</dbReference>
<dbReference type="PANTHER" id="PTHR42794">
    <property type="entry name" value="HEMIN IMPORT ATP-BINDING PROTEIN HMUV"/>
    <property type="match status" value="1"/>
</dbReference>
<dbReference type="SUPFAM" id="SSF52540">
    <property type="entry name" value="P-loop containing nucleoside triphosphate hydrolases"/>
    <property type="match status" value="1"/>
</dbReference>
<dbReference type="GO" id="GO:0016887">
    <property type="term" value="F:ATP hydrolysis activity"/>
    <property type="evidence" value="ECO:0007669"/>
    <property type="project" value="InterPro"/>
</dbReference>
<reference evidence="5" key="1">
    <citation type="submission" date="2020-04" db="EMBL/GenBank/DDBJ databases">
        <title>Deep metagenomics examines the oral microbiome during advanced dental caries in children, revealing novel taxa and co-occurrences with host molecules.</title>
        <authorList>
            <person name="Baker J.L."/>
            <person name="Morton J.T."/>
            <person name="Dinis M."/>
            <person name="Alvarez R."/>
            <person name="Tran N.C."/>
            <person name="Knight R."/>
            <person name="Edlund A."/>
        </authorList>
    </citation>
    <scope>NUCLEOTIDE SEQUENCE</scope>
    <source>
        <strain evidence="5">JCVI_32_bin.14</strain>
    </source>
</reference>
<dbReference type="Gene3D" id="3.40.50.300">
    <property type="entry name" value="P-loop containing nucleotide triphosphate hydrolases"/>
    <property type="match status" value="1"/>
</dbReference>
<feature type="domain" description="ABC transporter" evidence="4">
    <location>
        <begin position="3"/>
        <end position="235"/>
    </location>
</feature>
<keyword evidence="2" id="KW-0547">Nucleotide-binding</keyword>
<protein>
    <submittedName>
        <fullName evidence="5">ABC transporter ATP-binding protein</fullName>
    </submittedName>
</protein>
<dbReference type="Proteomes" id="UP000757890">
    <property type="component" value="Unassembled WGS sequence"/>
</dbReference>
<dbReference type="RefSeq" id="WP_276640370.1">
    <property type="nucleotide sequence ID" value="NZ_JAUUMQ010000004.1"/>
</dbReference>
<accession>A0A930B945</accession>
<dbReference type="PROSITE" id="PS50893">
    <property type="entry name" value="ABC_TRANSPORTER_2"/>
    <property type="match status" value="1"/>
</dbReference>
<dbReference type="InterPro" id="IPR027417">
    <property type="entry name" value="P-loop_NTPase"/>
</dbReference>
<dbReference type="InterPro" id="IPR003439">
    <property type="entry name" value="ABC_transporter-like_ATP-bd"/>
</dbReference>
<dbReference type="InterPro" id="IPR003593">
    <property type="entry name" value="AAA+_ATPase"/>
</dbReference>